<keyword evidence="4" id="KW-1185">Reference proteome</keyword>
<accession>A0AAI9WXM9</accession>
<dbReference type="Pfam" id="PF07954">
    <property type="entry name" value="DUF1689"/>
    <property type="match status" value="1"/>
</dbReference>
<dbReference type="RefSeq" id="XP_049179914.1">
    <property type="nucleotide sequence ID" value="XM_049324364.1"/>
</dbReference>
<comment type="caution">
    <text evidence="3">The sequence shown here is derived from an EMBL/GenBank/DDBJ whole genome shotgun (WGS) entry which is preliminary data.</text>
</comment>
<keyword evidence="2" id="KW-0472">Membrane</keyword>
<name>A0AAI9WXM9_9ASCO</name>
<evidence type="ECO:0000313" key="3">
    <source>
        <dbReference type="EMBL" id="KAI3404169.2"/>
    </source>
</evidence>
<dbReference type="InterPro" id="IPR012470">
    <property type="entry name" value="Pup1-like"/>
</dbReference>
<feature type="transmembrane region" description="Helical" evidence="2">
    <location>
        <begin position="84"/>
        <end position="105"/>
    </location>
</feature>
<protein>
    <recommendedName>
        <fullName evidence="5">Transmembrane protein</fullName>
    </recommendedName>
</protein>
<dbReference type="GeneID" id="73380686"/>
<feature type="transmembrane region" description="Helical" evidence="2">
    <location>
        <begin position="53"/>
        <end position="72"/>
    </location>
</feature>
<dbReference type="AlphaFoldDB" id="A0AAI9WXM9"/>
<evidence type="ECO:0000313" key="4">
    <source>
        <dbReference type="Proteomes" id="UP001202479"/>
    </source>
</evidence>
<dbReference type="EMBL" id="JAHUZD010000107">
    <property type="protein sequence ID" value="KAI3404169.2"/>
    <property type="molecule type" value="Genomic_DNA"/>
</dbReference>
<proteinExistence type="predicted"/>
<reference evidence="3" key="1">
    <citation type="journal article" date="2022" name="DNA Res.">
        <title>Genome analysis of five recently described species of the CUG-Ser clade uncovers Candida theae as a new hybrid lineage with pathogenic potential in the Candida parapsilosis species complex.</title>
        <authorList>
            <person name="Mixao V."/>
            <person name="Del Olmo V."/>
            <person name="Hegedusova E."/>
            <person name="Saus E."/>
            <person name="Pryszcz L."/>
            <person name="Cillingova A."/>
            <person name="Nosek J."/>
            <person name="Gabaldon T."/>
        </authorList>
    </citation>
    <scope>NUCLEOTIDE SEQUENCE</scope>
    <source>
        <strain evidence="3">CBS 10844</strain>
    </source>
</reference>
<sequence length="306" mass="35507">MTESSSENYLQNKLSPQQFQESIDFYEADRQLTVEDRLRLTKELQSILVSNNLIGYSAGMVGLLVPTIYYKLIKKQSPNKLSFIQKPLFSFFFGFANMMVVSSIVERRSYYDVLNNGTLNDRQLNVWKRMDWQKVPAFFYYYLKSSKDPRFKLRDPRSITVDPITKRPIETISTIPNDPITKRPIEKFQNSETTPQRRVEFNPQAYREKEFQNDSVGDFKPDFVNGVGLNDHQQLSHWDQIRLANGFDVTADKTSVSPPITPPSFGLLGNEDNISSEQESSSRQDFVEQAPQKQQSAWDRIRTSEK</sequence>
<evidence type="ECO:0008006" key="5">
    <source>
        <dbReference type="Google" id="ProtNLM"/>
    </source>
</evidence>
<organism evidence="3 4">
    <name type="scientific">Candida oxycetoniae</name>
    <dbReference type="NCBI Taxonomy" id="497107"/>
    <lineage>
        <taxon>Eukaryota</taxon>
        <taxon>Fungi</taxon>
        <taxon>Dikarya</taxon>
        <taxon>Ascomycota</taxon>
        <taxon>Saccharomycotina</taxon>
        <taxon>Pichiomycetes</taxon>
        <taxon>Debaryomycetaceae</taxon>
        <taxon>Candida/Lodderomyces clade</taxon>
        <taxon>Candida</taxon>
    </lineage>
</organism>
<keyword evidence="2" id="KW-0812">Transmembrane</keyword>
<keyword evidence="2" id="KW-1133">Transmembrane helix</keyword>
<feature type="region of interest" description="Disordered" evidence="1">
    <location>
        <begin position="251"/>
        <end position="306"/>
    </location>
</feature>
<evidence type="ECO:0000256" key="1">
    <source>
        <dbReference type="SAM" id="MobiDB-lite"/>
    </source>
</evidence>
<gene>
    <name evidence="3" type="ORF">KGF56_003069</name>
</gene>
<dbReference type="Proteomes" id="UP001202479">
    <property type="component" value="Unassembled WGS sequence"/>
</dbReference>
<evidence type="ECO:0000256" key="2">
    <source>
        <dbReference type="SAM" id="Phobius"/>
    </source>
</evidence>